<sequence length="62" mass="6945">VKCVDFAVAIVYIVLVSVIFGWGFLFKIPTSNRATLKPLLHPEEESELRSVNKNEDVTLAVQ</sequence>
<keyword evidence="1" id="KW-0812">Transmembrane</keyword>
<feature type="non-terminal residue" evidence="2">
    <location>
        <position position="62"/>
    </location>
</feature>
<keyword evidence="1" id="KW-0472">Membrane</keyword>
<name>A0AA38G5G5_TAXCH</name>
<organism evidence="2 3">
    <name type="scientific">Taxus chinensis</name>
    <name type="common">Chinese yew</name>
    <name type="synonym">Taxus wallichiana var. chinensis</name>
    <dbReference type="NCBI Taxonomy" id="29808"/>
    <lineage>
        <taxon>Eukaryota</taxon>
        <taxon>Viridiplantae</taxon>
        <taxon>Streptophyta</taxon>
        <taxon>Embryophyta</taxon>
        <taxon>Tracheophyta</taxon>
        <taxon>Spermatophyta</taxon>
        <taxon>Pinopsida</taxon>
        <taxon>Pinidae</taxon>
        <taxon>Conifers II</taxon>
        <taxon>Cupressales</taxon>
        <taxon>Taxaceae</taxon>
        <taxon>Taxus</taxon>
    </lineage>
</organism>
<evidence type="ECO:0000256" key="1">
    <source>
        <dbReference type="SAM" id="Phobius"/>
    </source>
</evidence>
<gene>
    <name evidence="2" type="ORF">KI387_024255</name>
</gene>
<reference evidence="2 3" key="1">
    <citation type="journal article" date="2021" name="Nat. Plants">
        <title>The Taxus genome provides insights into paclitaxel biosynthesis.</title>
        <authorList>
            <person name="Xiong X."/>
            <person name="Gou J."/>
            <person name="Liao Q."/>
            <person name="Li Y."/>
            <person name="Zhou Q."/>
            <person name="Bi G."/>
            <person name="Li C."/>
            <person name="Du R."/>
            <person name="Wang X."/>
            <person name="Sun T."/>
            <person name="Guo L."/>
            <person name="Liang H."/>
            <person name="Lu P."/>
            <person name="Wu Y."/>
            <person name="Zhang Z."/>
            <person name="Ro D.K."/>
            <person name="Shang Y."/>
            <person name="Huang S."/>
            <person name="Yan J."/>
        </authorList>
    </citation>
    <scope>NUCLEOTIDE SEQUENCE [LARGE SCALE GENOMIC DNA]</scope>
    <source>
        <strain evidence="2">Ta-2019</strain>
    </source>
</reference>
<keyword evidence="3" id="KW-1185">Reference proteome</keyword>
<feature type="transmembrane region" description="Helical" evidence="1">
    <location>
        <begin position="6"/>
        <end position="26"/>
    </location>
</feature>
<dbReference type="Proteomes" id="UP000824469">
    <property type="component" value="Unassembled WGS sequence"/>
</dbReference>
<protein>
    <submittedName>
        <fullName evidence="2">Uncharacterized protein</fullName>
    </submittedName>
</protein>
<proteinExistence type="predicted"/>
<dbReference type="AlphaFoldDB" id="A0AA38G5G5"/>
<evidence type="ECO:0000313" key="2">
    <source>
        <dbReference type="EMBL" id="KAH9315628.1"/>
    </source>
</evidence>
<dbReference type="EMBL" id="JAHRHJ020000005">
    <property type="protein sequence ID" value="KAH9315628.1"/>
    <property type="molecule type" value="Genomic_DNA"/>
</dbReference>
<comment type="caution">
    <text evidence="2">The sequence shown here is derived from an EMBL/GenBank/DDBJ whole genome shotgun (WGS) entry which is preliminary data.</text>
</comment>
<accession>A0AA38G5G5</accession>
<keyword evidence="1" id="KW-1133">Transmembrane helix</keyword>
<evidence type="ECO:0000313" key="3">
    <source>
        <dbReference type="Proteomes" id="UP000824469"/>
    </source>
</evidence>
<feature type="non-terminal residue" evidence="2">
    <location>
        <position position="1"/>
    </location>
</feature>